<sequence length="256" mass="29663">MLKIKFIGTGSAKVSLRRNFTSLLLDTEDEKILIDCGDGISRALLQQNVEFNSINKILITHLHSDHFSGLSTLLTQFKLDERTNPVEIISCKENIPIIKNFLFNSFIIPERINFEIRFVGFDFDEEFSLSDKLKFITRKNSHLYKYESYKNLYDLSLASPSFLFYYNGSKILFSSDIGSWEDLFLFSPPIDILICEITHIEITVLKEVFKKLNPFKTYLIHIPDEKESEIENFLNQNRNDLGQIDLAADGQEILID</sequence>
<dbReference type="SUPFAM" id="SSF56281">
    <property type="entry name" value="Metallo-hydrolase/oxidoreductase"/>
    <property type="match status" value="1"/>
</dbReference>
<dbReference type="AlphaFoldDB" id="A0A832D1T3"/>
<dbReference type="Gene3D" id="3.60.15.10">
    <property type="entry name" value="Ribonuclease Z/Hydroxyacylglutathione hydrolase-like"/>
    <property type="match status" value="1"/>
</dbReference>
<organism evidence="1">
    <name type="scientific">Ignavibacterium album</name>
    <dbReference type="NCBI Taxonomy" id="591197"/>
    <lineage>
        <taxon>Bacteria</taxon>
        <taxon>Pseudomonadati</taxon>
        <taxon>Ignavibacteriota</taxon>
        <taxon>Ignavibacteria</taxon>
        <taxon>Ignavibacteriales</taxon>
        <taxon>Ignavibacteriaceae</taxon>
        <taxon>Ignavibacterium</taxon>
    </lineage>
</organism>
<proteinExistence type="predicted"/>
<dbReference type="Pfam" id="PF23023">
    <property type="entry name" value="Anti-Pycsar_Apyc1"/>
    <property type="match status" value="1"/>
</dbReference>
<dbReference type="PANTHER" id="PTHR46018:SF2">
    <property type="entry name" value="ZINC PHOSPHODIESTERASE ELAC PROTEIN 1"/>
    <property type="match status" value="1"/>
</dbReference>
<gene>
    <name evidence="1" type="ORF">ENS56_08510</name>
</gene>
<name>A0A832D1T3_9BACT</name>
<accession>A0A832D1T3</accession>
<reference evidence="1" key="1">
    <citation type="journal article" date="2020" name="mSystems">
        <title>Genome- and Community-Level Interaction Insights into Carbon Utilization and Element Cycling Functions of Hydrothermarchaeota in Hydrothermal Sediment.</title>
        <authorList>
            <person name="Zhou Z."/>
            <person name="Liu Y."/>
            <person name="Xu W."/>
            <person name="Pan J."/>
            <person name="Luo Z.H."/>
            <person name="Li M."/>
        </authorList>
    </citation>
    <scope>NUCLEOTIDE SEQUENCE [LARGE SCALE GENOMIC DNA]</scope>
    <source>
        <strain evidence="1">SpSt-500</strain>
    </source>
</reference>
<dbReference type="GO" id="GO:0042781">
    <property type="term" value="F:3'-tRNA processing endoribonuclease activity"/>
    <property type="evidence" value="ECO:0007669"/>
    <property type="project" value="TreeGrafter"/>
</dbReference>
<evidence type="ECO:0000313" key="1">
    <source>
        <dbReference type="EMBL" id="HGT48063.1"/>
    </source>
</evidence>
<protein>
    <submittedName>
        <fullName evidence="1">MBL fold metallo-hydrolase</fullName>
    </submittedName>
</protein>
<keyword evidence="1" id="KW-0378">Hydrolase</keyword>
<dbReference type="PANTHER" id="PTHR46018">
    <property type="entry name" value="ZINC PHOSPHODIESTERASE ELAC PROTEIN 1"/>
    <property type="match status" value="1"/>
</dbReference>
<dbReference type="InterPro" id="IPR036866">
    <property type="entry name" value="RibonucZ/Hydroxyglut_hydro"/>
</dbReference>
<comment type="caution">
    <text evidence="1">The sequence shown here is derived from an EMBL/GenBank/DDBJ whole genome shotgun (WGS) entry which is preliminary data.</text>
</comment>
<dbReference type="EMBL" id="DSVI01000010">
    <property type="protein sequence ID" value="HGT48063.1"/>
    <property type="molecule type" value="Genomic_DNA"/>
</dbReference>